<dbReference type="InterPro" id="IPR029052">
    <property type="entry name" value="Metallo-depent_PP-like"/>
</dbReference>
<feature type="chain" id="PRO_5020576400" evidence="1">
    <location>
        <begin position="22"/>
        <end position="330"/>
    </location>
</feature>
<dbReference type="PANTHER" id="PTHR42850">
    <property type="entry name" value="METALLOPHOSPHOESTERASE"/>
    <property type="match status" value="1"/>
</dbReference>
<evidence type="ECO:0000256" key="1">
    <source>
        <dbReference type="SAM" id="SignalP"/>
    </source>
</evidence>
<evidence type="ECO:0000313" key="4">
    <source>
        <dbReference type="Proteomes" id="UP000268162"/>
    </source>
</evidence>
<accession>A0A4P9ZT68</accession>
<dbReference type="GO" id="GO:0000298">
    <property type="term" value="F:endopolyphosphatase activity"/>
    <property type="evidence" value="ECO:0007669"/>
    <property type="project" value="TreeGrafter"/>
</dbReference>
<dbReference type="Proteomes" id="UP000268162">
    <property type="component" value="Unassembled WGS sequence"/>
</dbReference>
<dbReference type="InterPro" id="IPR004843">
    <property type="entry name" value="Calcineurin-like_PHP"/>
</dbReference>
<keyword evidence="1" id="KW-0732">Signal</keyword>
<dbReference type="InterPro" id="IPR050126">
    <property type="entry name" value="Ap4A_hydrolase"/>
</dbReference>
<dbReference type="GO" id="GO:0016791">
    <property type="term" value="F:phosphatase activity"/>
    <property type="evidence" value="ECO:0007669"/>
    <property type="project" value="TreeGrafter"/>
</dbReference>
<dbReference type="SUPFAM" id="SSF56300">
    <property type="entry name" value="Metallo-dependent phosphatases"/>
    <property type="match status" value="1"/>
</dbReference>
<feature type="signal peptide" evidence="1">
    <location>
        <begin position="1"/>
        <end position="21"/>
    </location>
</feature>
<gene>
    <name evidence="3" type="ORF">BJ085DRAFT_35743</name>
</gene>
<evidence type="ECO:0000313" key="3">
    <source>
        <dbReference type="EMBL" id="RKP36021.1"/>
    </source>
</evidence>
<feature type="domain" description="Calcineurin-like phosphoesterase" evidence="2">
    <location>
        <begin position="89"/>
        <end position="272"/>
    </location>
</feature>
<keyword evidence="4" id="KW-1185">Reference proteome</keyword>
<dbReference type="STRING" id="215637.A0A4P9ZT68"/>
<organism evidence="3 4">
    <name type="scientific">Dimargaris cristalligena</name>
    <dbReference type="NCBI Taxonomy" id="215637"/>
    <lineage>
        <taxon>Eukaryota</taxon>
        <taxon>Fungi</taxon>
        <taxon>Fungi incertae sedis</taxon>
        <taxon>Zoopagomycota</taxon>
        <taxon>Kickxellomycotina</taxon>
        <taxon>Dimargaritomycetes</taxon>
        <taxon>Dimargaritales</taxon>
        <taxon>Dimargaritaceae</taxon>
        <taxon>Dimargaris</taxon>
    </lineage>
</organism>
<reference evidence="4" key="1">
    <citation type="journal article" date="2018" name="Nat. Microbiol.">
        <title>Leveraging single-cell genomics to expand the fungal tree of life.</title>
        <authorList>
            <person name="Ahrendt S.R."/>
            <person name="Quandt C.A."/>
            <person name="Ciobanu D."/>
            <person name="Clum A."/>
            <person name="Salamov A."/>
            <person name="Andreopoulos B."/>
            <person name="Cheng J.F."/>
            <person name="Woyke T."/>
            <person name="Pelin A."/>
            <person name="Henrissat B."/>
            <person name="Reynolds N.K."/>
            <person name="Benny G.L."/>
            <person name="Smith M.E."/>
            <person name="James T.Y."/>
            <person name="Grigoriev I.V."/>
        </authorList>
    </citation>
    <scope>NUCLEOTIDE SEQUENCE [LARGE SCALE GENOMIC DNA]</scope>
    <source>
        <strain evidence="4">RSA 468</strain>
    </source>
</reference>
<protein>
    <submittedName>
        <fullName evidence="3">Metallo-dependent phosphatase-like protein</fullName>
    </submittedName>
</protein>
<proteinExistence type="predicted"/>
<evidence type="ECO:0000259" key="2">
    <source>
        <dbReference type="Pfam" id="PF00149"/>
    </source>
</evidence>
<dbReference type="Gene3D" id="3.60.21.10">
    <property type="match status" value="1"/>
</dbReference>
<dbReference type="GO" id="GO:0006798">
    <property type="term" value="P:polyphosphate catabolic process"/>
    <property type="evidence" value="ECO:0007669"/>
    <property type="project" value="TreeGrafter"/>
</dbReference>
<dbReference type="EMBL" id="ML002733">
    <property type="protein sequence ID" value="RKP36021.1"/>
    <property type="molecule type" value="Genomic_DNA"/>
</dbReference>
<dbReference type="GO" id="GO:0005737">
    <property type="term" value="C:cytoplasm"/>
    <property type="evidence" value="ECO:0007669"/>
    <property type="project" value="TreeGrafter"/>
</dbReference>
<dbReference type="Pfam" id="PF00149">
    <property type="entry name" value="Metallophos"/>
    <property type="match status" value="1"/>
</dbReference>
<name>A0A4P9ZT68_9FUNG</name>
<dbReference type="PANTHER" id="PTHR42850:SF4">
    <property type="entry name" value="ZINC-DEPENDENT ENDOPOLYPHOSPHATASE"/>
    <property type="match status" value="1"/>
</dbReference>
<dbReference type="AlphaFoldDB" id="A0A4P9ZT68"/>
<dbReference type="OrthoDB" id="10267127at2759"/>
<sequence>MYHPSFAALLTLGGLAVLVHAAPAPLNSITISQVNLVSSDKPTKKADLSTAPVTPVYLPIQKPLRFISRWGRDDVKIYERLPVPTTTQRVLIVGDIHGMFQPFAALIKAMHYNPMTDLLILLGDLINKGPEPHKVVEHARKLGAKCVRGNHEDRFFFERHRRNNDLPIPEKLDLFPETVRQLTEEDITYLAGCSTVIHLTQSYGPLGEIIAVHAGLQVTRSLDAQKADRVLNLPEIIDWSTYDRTFATRLWQDDWEQAVDPDRPRTVFYGHDDDQGLQIRPHSKGIDTSCFRGNQLTVYELPATKLTSVSCAPDSDYSPVVREDETVHFH</sequence>